<dbReference type="Pfam" id="PF00155">
    <property type="entry name" value="Aminotran_1_2"/>
    <property type="match status" value="1"/>
</dbReference>
<dbReference type="Proteomes" id="UP000008783">
    <property type="component" value="Unassembled WGS sequence"/>
</dbReference>
<dbReference type="EMBL" id="DS178270">
    <property type="protein sequence ID" value="EFP78414.2"/>
    <property type="molecule type" value="Genomic_DNA"/>
</dbReference>
<comment type="similarity">
    <text evidence="3 9">Belongs to the class-II pyridoxal-phosphate-dependent aminotransferase family.</text>
</comment>
<evidence type="ECO:0000259" key="10">
    <source>
        <dbReference type="Pfam" id="PF00155"/>
    </source>
</evidence>
<dbReference type="RefSeq" id="XP_003322833.2">
    <property type="nucleotide sequence ID" value="XM_003322785.2"/>
</dbReference>
<dbReference type="PANTHER" id="PTHR42885:SF2">
    <property type="entry name" value="HISTIDINOL-PHOSPHATE AMINOTRANSFERASE"/>
    <property type="match status" value="1"/>
</dbReference>
<dbReference type="Gene3D" id="3.40.640.10">
    <property type="entry name" value="Type I PLP-dependent aspartate aminotransferase-like (Major domain)"/>
    <property type="match status" value="1"/>
</dbReference>
<gene>
    <name evidence="11" type="ORF">PGTG_04370</name>
</gene>
<organism evidence="11 12">
    <name type="scientific">Puccinia graminis f. sp. tritici (strain CRL 75-36-700-3 / race SCCL)</name>
    <name type="common">Black stem rust fungus</name>
    <dbReference type="NCBI Taxonomy" id="418459"/>
    <lineage>
        <taxon>Eukaryota</taxon>
        <taxon>Fungi</taxon>
        <taxon>Dikarya</taxon>
        <taxon>Basidiomycota</taxon>
        <taxon>Pucciniomycotina</taxon>
        <taxon>Pucciniomycetes</taxon>
        <taxon>Pucciniales</taxon>
        <taxon>Pucciniaceae</taxon>
        <taxon>Puccinia</taxon>
    </lineage>
</organism>
<evidence type="ECO:0000256" key="7">
    <source>
        <dbReference type="ARBA" id="ARBA00022898"/>
    </source>
</evidence>
<evidence type="ECO:0000256" key="2">
    <source>
        <dbReference type="ARBA" id="ARBA00005011"/>
    </source>
</evidence>
<dbReference type="GO" id="GO:0030170">
    <property type="term" value="F:pyridoxal phosphate binding"/>
    <property type="evidence" value="ECO:0007669"/>
    <property type="project" value="InterPro"/>
</dbReference>
<reference key="1">
    <citation type="submission" date="2007-01" db="EMBL/GenBank/DDBJ databases">
        <title>The Genome Sequence of Puccinia graminis f. sp. tritici Strain CRL 75-36-700-3.</title>
        <authorList>
            <consortium name="The Broad Institute Genome Sequencing Platform"/>
            <person name="Birren B."/>
            <person name="Lander E."/>
            <person name="Galagan J."/>
            <person name="Nusbaum C."/>
            <person name="Devon K."/>
            <person name="Cuomo C."/>
            <person name="Jaffe D."/>
            <person name="Butler J."/>
            <person name="Alvarez P."/>
            <person name="Gnerre S."/>
            <person name="Grabherr M."/>
            <person name="Mauceli E."/>
            <person name="Brockman W."/>
            <person name="Young S."/>
            <person name="LaButti K."/>
            <person name="Sykes S."/>
            <person name="DeCaprio D."/>
            <person name="Crawford M."/>
            <person name="Koehrsen M."/>
            <person name="Engels R."/>
            <person name="Montgomery P."/>
            <person name="Pearson M."/>
            <person name="Howarth C."/>
            <person name="Larson L."/>
            <person name="White J."/>
            <person name="Zeng Q."/>
            <person name="Kodira C."/>
            <person name="Yandava C."/>
            <person name="Alvarado L."/>
            <person name="O'Leary S."/>
            <person name="Szabo L."/>
            <person name="Dean R."/>
            <person name="Schein J."/>
        </authorList>
    </citation>
    <scope>NUCLEOTIDE SEQUENCE</scope>
    <source>
        <strain>CRL 75-36-700-3</strain>
    </source>
</reference>
<comment type="pathway">
    <text evidence="2">Amino-acid biosynthesis; L-histidine biosynthesis; L-histidine from 5-phospho-alpha-D-ribose 1-diphosphate: step 7/9.</text>
</comment>
<feature type="domain" description="Aminotransferase class I/classII large" evidence="10">
    <location>
        <begin position="110"/>
        <end position="494"/>
    </location>
</feature>
<dbReference type="eggNOG" id="KOG0633">
    <property type="taxonomic scope" value="Eukaryota"/>
</dbReference>
<dbReference type="InterPro" id="IPR001917">
    <property type="entry name" value="Aminotrans_II_pyridoxalP_BS"/>
</dbReference>
<dbReference type="InterPro" id="IPR015422">
    <property type="entry name" value="PyrdxlP-dep_Trfase_small"/>
</dbReference>
<name>E3K245_PUCGT</name>
<dbReference type="InterPro" id="IPR015421">
    <property type="entry name" value="PyrdxlP-dep_Trfase_major"/>
</dbReference>
<sequence length="502" mass="54864">MPFTAISHETLLRSQESAVDKLFPGYCPSPNEECCPTSSRKAQQAFCSLVRCCLTPVGISRLACAKTVTRRMVNQNAGLPDHFSLDKVIRPNILSLKPYRCARDDYERGILLDANENSLGSALSPTEEFEQQALPAQQLSPEHGGLNIHSLSLHRYPSPSQIPIKQNLCDYRNSIQPDLPPLEPANVFLGVGSDEILDLLFRIACKPGDSEGIGDQVIVTPPTYGMYSVCAKVNDVGMINVPLNVEGGAFTVDLEHLDSQLSQGSSSRPIKLVILCSPGNPTGTTIPLGTIEKILSNPKFNGILVVDEAYIDFAGNEKSAIKLVRQGWRNLIVTHTLSKGFGLAGIRLGIAYGSADLIQVLNNTKAPYTISSPTSSLGYEATKPDRLKATEAHISKINENRDWLQKELVKITGLGKILGQTEANFILIQVMSFDSPTDVDSQRAKSVYKYMAEDSELGQTPIVVRYRGDELGCQGCLRITVGSRLECQKLLEKLAQTLQLIH</sequence>
<keyword evidence="7 9" id="KW-0663">Pyridoxal phosphate</keyword>
<evidence type="ECO:0000256" key="5">
    <source>
        <dbReference type="ARBA" id="ARBA00022576"/>
    </source>
</evidence>
<dbReference type="FunCoup" id="E3K245">
    <property type="interactions" value="107"/>
</dbReference>
<dbReference type="PROSITE" id="PS00599">
    <property type="entry name" value="AA_TRANSFER_CLASS_2"/>
    <property type="match status" value="1"/>
</dbReference>
<reference evidence="12" key="2">
    <citation type="journal article" date="2011" name="Proc. Natl. Acad. Sci. U.S.A.">
        <title>Obligate biotrophy features unraveled by the genomic analysis of rust fungi.</title>
        <authorList>
            <person name="Duplessis S."/>
            <person name="Cuomo C.A."/>
            <person name="Lin Y.-C."/>
            <person name="Aerts A."/>
            <person name="Tisserant E."/>
            <person name="Veneault-Fourrey C."/>
            <person name="Joly D.L."/>
            <person name="Hacquard S."/>
            <person name="Amselem J."/>
            <person name="Cantarel B.L."/>
            <person name="Chiu R."/>
            <person name="Coutinho P.M."/>
            <person name="Feau N."/>
            <person name="Field M."/>
            <person name="Frey P."/>
            <person name="Gelhaye E."/>
            <person name="Goldberg J."/>
            <person name="Grabherr M.G."/>
            <person name="Kodira C.D."/>
            <person name="Kohler A."/>
            <person name="Kuees U."/>
            <person name="Lindquist E.A."/>
            <person name="Lucas S.M."/>
            <person name="Mago R."/>
            <person name="Mauceli E."/>
            <person name="Morin E."/>
            <person name="Murat C."/>
            <person name="Pangilinan J.L."/>
            <person name="Park R."/>
            <person name="Pearson M."/>
            <person name="Quesneville H."/>
            <person name="Rouhier N."/>
            <person name="Sakthikumar S."/>
            <person name="Salamov A.A."/>
            <person name="Schmutz J."/>
            <person name="Selles B."/>
            <person name="Shapiro H."/>
            <person name="Tanguay P."/>
            <person name="Tuskan G.A."/>
            <person name="Henrissat B."/>
            <person name="Van de Peer Y."/>
            <person name="Rouze P."/>
            <person name="Ellis J.G."/>
            <person name="Dodds P.N."/>
            <person name="Schein J.E."/>
            <person name="Zhong S."/>
            <person name="Hamelin R.C."/>
            <person name="Grigoriev I.V."/>
            <person name="Szabo L.J."/>
            <person name="Martin F."/>
        </authorList>
    </citation>
    <scope>NUCLEOTIDE SEQUENCE [LARGE SCALE GENOMIC DNA]</scope>
    <source>
        <strain evidence="12">CRL 75-36-700-3 / race SCCL</strain>
    </source>
</reference>
<dbReference type="VEuPathDB" id="FungiDB:PGTG_04370"/>
<keyword evidence="12" id="KW-1185">Reference proteome</keyword>
<comment type="catalytic activity">
    <reaction evidence="8">
        <text>L-histidinol phosphate + 2-oxoglutarate = 3-(imidazol-4-yl)-2-oxopropyl phosphate + L-glutamate</text>
        <dbReference type="Rhea" id="RHEA:23744"/>
        <dbReference type="ChEBI" id="CHEBI:16810"/>
        <dbReference type="ChEBI" id="CHEBI:29985"/>
        <dbReference type="ChEBI" id="CHEBI:57766"/>
        <dbReference type="ChEBI" id="CHEBI:57980"/>
        <dbReference type="EC" id="2.6.1.9"/>
    </reaction>
</comment>
<keyword evidence="5" id="KW-0032">Aminotransferase</keyword>
<evidence type="ECO:0000256" key="9">
    <source>
        <dbReference type="RuleBase" id="RU003693"/>
    </source>
</evidence>
<evidence type="ECO:0000313" key="12">
    <source>
        <dbReference type="Proteomes" id="UP000008783"/>
    </source>
</evidence>
<protein>
    <recommendedName>
        <fullName evidence="4">histidinol-phosphate transaminase</fullName>
        <ecNumber evidence="4">2.6.1.9</ecNumber>
    </recommendedName>
</protein>
<keyword evidence="6" id="KW-0808">Transferase</keyword>
<evidence type="ECO:0000313" key="11">
    <source>
        <dbReference type="EMBL" id="EFP78414.2"/>
    </source>
</evidence>
<dbReference type="InterPro" id="IPR004839">
    <property type="entry name" value="Aminotransferase_I/II_large"/>
</dbReference>
<accession>E3K245</accession>
<dbReference type="CDD" id="cd00609">
    <property type="entry name" value="AAT_like"/>
    <property type="match status" value="1"/>
</dbReference>
<dbReference type="InterPro" id="IPR015424">
    <property type="entry name" value="PyrdxlP-dep_Trfase"/>
</dbReference>
<dbReference type="GeneID" id="10536012"/>
<proteinExistence type="inferred from homology"/>
<evidence type="ECO:0000256" key="8">
    <source>
        <dbReference type="ARBA" id="ARBA00047481"/>
    </source>
</evidence>
<dbReference type="PANTHER" id="PTHR42885">
    <property type="entry name" value="HISTIDINOL-PHOSPHATE AMINOTRANSFERASE-RELATED"/>
    <property type="match status" value="1"/>
</dbReference>
<dbReference type="SUPFAM" id="SSF53383">
    <property type="entry name" value="PLP-dependent transferases"/>
    <property type="match status" value="1"/>
</dbReference>
<evidence type="ECO:0000256" key="4">
    <source>
        <dbReference type="ARBA" id="ARBA00012748"/>
    </source>
</evidence>
<dbReference type="KEGG" id="pgr:PGTG_04370"/>
<dbReference type="STRING" id="418459.E3K245"/>
<dbReference type="AlphaFoldDB" id="E3K245"/>
<evidence type="ECO:0000256" key="6">
    <source>
        <dbReference type="ARBA" id="ARBA00022679"/>
    </source>
</evidence>
<dbReference type="GO" id="GO:0004400">
    <property type="term" value="F:histidinol-phosphate transaminase activity"/>
    <property type="evidence" value="ECO:0007669"/>
    <property type="project" value="UniProtKB-EC"/>
</dbReference>
<dbReference type="OrthoDB" id="2015537at2759"/>
<dbReference type="Gene3D" id="3.90.1150.10">
    <property type="entry name" value="Aspartate Aminotransferase, domain 1"/>
    <property type="match status" value="1"/>
</dbReference>
<evidence type="ECO:0000256" key="3">
    <source>
        <dbReference type="ARBA" id="ARBA00008392"/>
    </source>
</evidence>
<comment type="cofactor">
    <cofactor evidence="1 9">
        <name>pyridoxal 5'-phosphate</name>
        <dbReference type="ChEBI" id="CHEBI:597326"/>
    </cofactor>
</comment>
<dbReference type="HOGENOM" id="CLU_017584_3_1_1"/>
<evidence type="ECO:0000256" key="1">
    <source>
        <dbReference type="ARBA" id="ARBA00001933"/>
    </source>
</evidence>
<dbReference type="EC" id="2.6.1.9" evidence="4"/>
<dbReference type="InParanoid" id="E3K245"/>